<evidence type="ECO:0000256" key="9">
    <source>
        <dbReference type="HAMAP-Rule" id="MF_01491"/>
    </source>
</evidence>
<comment type="cofactor">
    <cofactor evidence="12">
        <name>Ca(2+)</name>
        <dbReference type="ChEBI" id="CHEBI:29108"/>
    </cofactor>
    <text evidence="12">Binds 1 Ca(2+) cation per subunit. Seen in 1 crystal structure, it is not clear if it is physiologically important.</text>
</comment>
<evidence type="ECO:0000256" key="3">
    <source>
        <dbReference type="ARBA" id="ARBA00022723"/>
    </source>
</evidence>
<dbReference type="InterPro" id="IPR041636">
    <property type="entry name" value="RNase_J_C"/>
</dbReference>
<dbReference type="InterPro" id="IPR042173">
    <property type="entry name" value="RNase_J_2"/>
</dbReference>
<dbReference type="Gene3D" id="3.40.50.10710">
    <property type="entry name" value="Metallo-hydrolase/oxidoreductase"/>
    <property type="match status" value="1"/>
</dbReference>
<proteinExistence type="inferred from homology"/>
<feature type="active site" description="Proton acceptor" evidence="10">
    <location>
        <position position="455"/>
    </location>
</feature>
<dbReference type="Proteomes" id="UP000034727">
    <property type="component" value="Unassembled WGS sequence"/>
</dbReference>
<dbReference type="GO" id="GO:0006364">
    <property type="term" value="P:rRNA processing"/>
    <property type="evidence" value="ECO:0007669"/>
    <property type="project" value="UniProtKB-UniRule"/>
</dbReference>
<dbReference type="HAMAP" id="MF_01491">
    <property type="entry name" value="RNase_J_bact"/>
    <property type="match status" value="1"/>
</dbReference>
<feature type="binding site" evidence="12">
    <location>
        <position position="477"/>
    </location>
    <ligand>
        <name>Zn(2+)</name>
        <dbReference type="ChEBI" id="CHEBI:29105"/>
        <label>1</label>
        <note>catalytic</note>
    </ligand>
</feature>
<dbReference type="InterPro" id="IPR001279">
    <property type="entry name" value="Metallo-B-lactamas"/>
</dbReference>
<keyword evidence="1 9" id="KW-0963">Cytoplasm</keyword>
<evidence type="ECO:0000256" key="11">
    <source>
        <dbReference type="PIRSR" id="PIRSR004803-2"/>
    </source>
</evidence>
<feature type="binding site" evidence="12">
    <location>
        <position position="161"/>
    </location>
    <ligand>
        <name>Zn(2+)</name>
        <dbReference type="ChEBI" id="CHEBI:29105"/>
        <label>1</label>
        <note>catalytic</note>
    </ligand>
</feature>
<evidence type="ECO:0000256" key="6">
    <source>
        <dbReference type="ARBA" id="ARBA00022833"/>
    </source>
</evidence>
<keyword evidence="2 9" id="KW-0540">Nuclease</keyword>
<dbReference type="GO" id="GO:0005737">
    <property type="term" value="C:cytoplasm"/>
    <property type="evidence" value="ECO:0007669"/>
    <property type="project" value="UniProtKB-SubCell"/>
</dbReference>
<evidence type="ECO:0000256" key="10">
    <source>
        <dbReference type="PIRSR" id="PIRSR004803-1"/>
    </source>
</evidence>
<feature type="binding site" evidence="12">
    <location>
        <position position="229"/>
    </location>
    <ligand>
        <name>Zn(2+)</name>
        <dbReference type="ChEBI" id="CHEBI:29105"/>
        <label>1</label>
        <note>catalytic</note>
    </ligand>
</feature>
<feature type="domain" description="Metallo-beta-lactamase" evidence="13">
    <location>
        <begin position="106"/>
        <end position="310"/>
    </location>
</feature>
<dbReference type="NCBIfam" id="TIGR00649">
    <property type="entry name" value="MG423"/>
    <property type="match status" value="1"/>
</dbReference>
<accession>A0A0G1N5Z8</accession>
<comment type="subcellular location">
    <subcellularLocation>
        <location evidence="9">Cytoplasm</location>
    </subcellularLocation>
</comment>
<dbReference type="EMBL" id="LCLJ01000004">
    <property type="protein sequence ID" value="KKU15702.1"/>
    <property type="molecule type" value="Genomic_DNA"/>
</dbReference>
<dbReference type="GO" id="GO:0004521">
    <property type="term" value="F:RNA endonuclease activity"/>
    <property type="evidence" value="ECO:0007669"/>
    <property type="project" value="UniProtKB-UniRule"/>
</dbReference>
<dbReference type="GO" id="GO:0003723">
    <property type="term" value="F:RNA binding"/>
    <property type="evidence" value="ECO:0007669"/>
    <property type="project" value="UniProtKB-UniRule"/>
</dbReference>
<dbReference type="Pfam" id="PF17770">
    <property type="entry name" value="RNase_J_C"/>
    <property type="match status" value="1"/>
</dbReference>
<keyword evidence="3 12" id="KW-0479">Metal-binding</keyword>
<dbReference type="InterPro" id="IPR004613">
    <property type="entry name" value="RNase_J"/>
</dbReference>
<dbReference type="PIRSF" id="PIRSF004803">
    <property type="entry name" value="RnjA"/>
    <property type="match status" value="1"/>
</dbReference>
<dbReference type="PANTHER" id="PTHR43694">
    <property type="entry name" value="RIBONUCLEASE J"/>
    <property type="match status" value="1"/>
</dbReference>
<name>A0A0G1N5Z8_9BACT</name>
<keyword evidence="12" id="KW-0106">Calcium</keyword>
<keyword evidence="5 9" id="KW-0378">Hydrolase</keyword>
<evidence type="ECO:0000259" key="13">
    <source>
        <dbReference type="SMART" id="SM00849"/>
    </source>
</evidence>
<feature type="binding site" evidence="11">
    <location>
        <begin position="451"/>
        <end position="455"/>
    </location>
    <ligand>
        <name>substrate</name>
    </ligand>
</feature>
<comment type="caution">
    <text evidence="14">The sequence shown here is derived from an EMBL/GenBank/DDBJ whole genome shotgun (WGS) entry which is preliminary data.</text>
</comment>
<feature type="binding site" evidence="12">
    <location>
        <position position="164"/>
    </location>
    <ligand>
        <name>Zn(2+)</name>
        <dbReference type="ChEBI" id="CHEBI:29105"/>
        <label>2</label>
        <note>catalytic</note>
    </ligand>
</feature>
<organism evidence="14 15">
    <name type="scientific">Candidatus Jorgensenbacteria bacterium GW2011_GWA2_45_9</name>
    <dbReference type="NCBI Taxonomy" id="1618663"/>
    <lineage>
        <taxon>Bacteria</taxon>
        <taxon>Candidatus Joergenseniibacteriota</taxon>
    </lineage>
</organism>
<dbReference type="InterPro" id="IPR036866">
    <property type="entry name" value="RibonucZ/Hydroxyglut_hydro"/>
</dbReference>
<dbReference type="InterPro" id="IPR055132">
    <property type="entry name" value="RNase_J_b_CASP"/>
</dbReference>
<dbReference type="InterPro" id="IPR030854">
    <property type="entry name" value="RNase_J_bac"/>
</dbReference>
<sequence>MVRYKGACFEIRPRIRSPGGNNPRNRSEWWNLVDTYGSEPYAERLEGSNPSSDTVKYKVDHKNKFNKMITRRAEITKTAKKPQHIVSRASGETLKYVPLGGFEEVGRNMMFFEYGDEILIIDAGLQFPEIETPGVDYIIPNTSYLESKKENIKALIITHGHYDHIGAIPYILDKIGNPPIYATRLTKEIIMKRQEDFPHSARPVFEIVTGGETKQISKNFAVTFFDVVHNIPDGVGMIIRTPVGNIVHPGEFKFDYGVDGKPRGLEVWEQVGKEGVHTLMLDSTGSEVPGFALSERIVEQELEKIFRAAKGRILVGTFASLIDRMSEIIKIGEKLGRRIALGGFSMKSNIEIARRLGYVKFARGAIVPLEDLHKYKDDKILILCTGAQGEQNASLMRIINGEHRQIKIKPGDTVVLSSSVVPGNERSVQNLKDGLTRQGALVYHHKMLDIHSSGHAPQEELKTVMRLIKPRFFLPIHGYYFMRWRNAQLAQEELKLKPEHTILPDNGSVIEITKESVKITDEQLPAYYVMVDGLGVGDVGEVVLRDRRTLAQEGMVVIITTMSKDSGRILKNPDIISRGFIYLKENQELLDDIRRKIRGIVGKSPKGQALDADYAKTLIRDQIGQFLYNKTQRRPMILPVIIEV</sequence>
<evidence type="ECO:0000256" key="8">
    <source>
        <dbReference type="ARBA" id="ARBA00022884"/>
    </source>
</evidence>
<dbReference type="Pfam" id="PF22505">
    <property type="entry name" value="RNase_J_b_CASP"/>
    <property type="match status" value="1"/>
</dbReference>
<dbReference type="SUPFAM" id="SSF56281">
    <property type="entry name" value="Metallo-hydrolase/oxidoreductase"/>
    <property type="match status" value="1"/>
</dbReference>
<comment type="cofactor">
    <cofactor evidence="12">
        <name>Zn(2+)</name>
        <dbReference type="ChEBI" id="CHEBI:29105"/>
    </cofactor>
    <text evidence="12">Binds 2 Zn(2+) ions per subunit. It is not clear if Zn(2+) or Mg(2+) is physiologically important.</text>
</comment>
<feature type="binding site" evidence="12">
    <location>
        <position position="163"/>
    </location>
    <ligand>
        <name>Zn(2+)</name>
        <dbReference type="ChEBI" id="CHEBI:29105"/>
        <label>1</label>
        <note>catalytic</note>
    </ligand>
</feature>
<dbReference type="GO" id="GO:0008270">
    <property type="term" value="F:zinc ion binding"/>
    <property type="evidence" value="ECO:0007669"/>
    <property type="project" value="InterPro"/>
</dbReference>
<keyword evidence="4 9" id="KW-0255">Endonuclease</keyword>
<dbReference type="InterPro" id="IPR011108">
    <property type="entry name" value="RMMBL"/>
</dbReference>
<dbReference type="EC" id="3.1.-.-" evidence="9"/>
<evidence type="ECO:0000256" key="7">
    <source>
        <dbReference type="ARBA" id="ARBA00022839"/>
    </source>
</evidence>
<keyword evidence="6 12" id="KW-0862">Zinc</keyword>
<dbReference type="CDD" id="cd07714">
    <property type="entry name" value="RNaseJ_MBL-fold"/>
    <property type="match status" value="1"/>
</dbReference>
<dbReference type="Pfam" id="PF07521">
    <property type="entry name" value="RMMBL"/>
    <property type="match status" value="1"/>
</dbReference>
<dbReference type="GO" id="GO:0004534">
    <property type="term" value="F:5'-3' RNA exonuclease activity"/>
    <property type="evidence" value="ECO:0007669"/>
    <property type="project" value="UniProtKB-UniRule"/>
</dbReference>
<feature type="active site" description="Proton donor" evidence="10">
    <location>
        <position position="282"/>
    </location>
</feature>
<dbReference type="Pfam" id="PF00753">
    <property type="entry name" value="Lactamase_B"/>
    <property type="match status" value="1"/>
</dbReference>
<comment type="caution">
    <text evidence="9">Lacks conserved residue(s) required for the propagation of feature annotation.</text>
</comment>
<dbReference type="PANTHER" id="PTHR43694:SF1">
    <property type="entry name" value="RIBONUCLEASE J"/>
    <property type="match status" value="1"/>
</dbReference>
<dbReference type="Gene3D" id="3.60.15.10">
    <property type="entry name" value="Ribonuclease Z/Hydroxyacylglutathione hydrolase-like"/>
    <property type="match status" value="1"/>
</dbReference>
<feature type="binding site" evidence="12">
    <location>
        <position position="159"/>
    </location>
    <ligand>
        <name>Zn(2+)</name>
        <dbReference type="ChEBI" id="CHEBI:29105"/>
        <label>1</label>
        <note>catalytic</note>
    </ligand>
</feature>
<gene>
    <name evidence="9" type="primary">rnj</name>
    <name evidence="14" type="ORF">UX22_C0004G0023</name>
</gene>
<dbReference type="AlphaFoldDB" id="A0A0G1N5Z8"/>
<protein>
    <recommendedName>
        <fullName evidence="9">Ribonuclease J</fullName>
        <shortName evidence="9">RNase J</shortName>
        <ecNumber evidence="9">3.1.-.-</ecNumber>
    </recommendedName>
</protein>
<feature type="binding site" evidence="12">
    <location>
        <position position="532"/>
    </location>
    <ligand>
        <name>Ca(2+)</name>
        <dbReference type="ChEBI" id="CHEBI:29108"/>
    </ligand>
</feature>
<evidence type="ECO:0000256" key="1">
    <source>
        <dbReference type="ARBA" id="ARBA00022490"/>
    </source>
</evidence>
<keyword evidence="9" id="KW-0698">rRNA processing</keyword>
<keyword evidence="7 9" id="KW-0269">Exonuclease</keyword>
<reference evidence="14 15" key="1">
    <citation type="journal article" date="2015" name="Nature">
        <title>rRNA introns, odd ribosomes, and small enigmatic genomes across a large radiation of phyla.</title>
        <authorList>
            <person name="Brown C.T."/>
            <person name="Hug L.A."/>
            <person name="Thomas B.C."/>
            <person name="Sharon I."/>
            <person name="Castelle C.J."/>
            <person name="Singh A."/>
            <person name="Wilkins M.J."/>
            <person name="Williams K.H."/>
            <person name="Banfield J.F."/>
        </authorList>
    </citation>
    <scope>NUCLEOTIDE SEQUENCE [LARGE SCALE GENOMIC DNA]</scope>
</reference>
<dbReference type="Gene3D" id="3.10.20.580">
    <property type="match status" value="1"/>
</dbReference>
<comment type="function">
    <text evidence="9">An RNase that has 5'-3' exonuclease and possibly endonuclease activity. Involved in maturation of rRNA and in some organisms also mRNA maturation and/or decay.</text>
</comment>
<comment type="subunit">
    <text evidence="9">Homodimer, may be a subunit of the RNA degradosome.</text>
</comment>
<evidence type="ECO:0000313" key="15">
    <source>
        <dbReference type="Proteomes" id="UP000034727"/>
    </source>
</evidence>
<keyword evidence="8 9" id="KW-0694">RNA-binding</keyword>
<feature type="binding site" evidence="12">
    <location>
        <position position="134"/>
    </location>
    <ligand>
        <name>Ca(2+)</name>
        <dbReference type="ChEBI" id="CHEBI:29108"/>
    </ligand>
</feature>
<dbReference type="SMART" id="SM00849">
    <property type="entry name" value="Lactamase_B"/>
    <property type="match status" value="1"/>
</dbReference>
<evidence type="ECO:0000256" key="12">
    <source>
        <dbReference type="PIRSR" id="PIRSR004803-3"/>
    </source>
</evidence>
<evidence type="ECO:0000256" key="4">
    <source>
        <dbReference type="ARBA" id="ARBA00022759"/>
    </source>
</evidence>
<feature type="binding site" evidence="12">
    <location>
        <position position="136"/>
    </location>
    <ligand>
        <name>Ca(2+)</name>
        <dbReference type="ChEBI" id="CHEBI:29108"/>
    </ligand>
</feature>
<evidence type="ECO:0000256" key="5">
    <source>
        <dbReference type="ARBA" id="ARBA00022801"/>
    </source>
</evidence>
<comment type="similarity">
    <text evidence="9">Belongs to the metallo-beta-lactamase superfamily. RNA-metabolizing metallo-beta-lactamase-like family. Bacterial RNase J subfamily.</text>
</comment>
<evidence type="ECO:0000256" key="2">
    <source>
        <dbReference type="ARBA" id="ARBA00022722"/>
    </source>
</evidence>
<evidence type="ECO:0000313" key="14">
    <source>
        <dbReference type="EMBL" id="KKU15702.1"/>
    </source>
</evidence>